<evidence type="ECO:0000256" key="1">
    <source>
        <dbReference type="ARBA" id="ARBA00022723"/>
    </source>
</evidence>
<gene>
    <name evidence="7" type="ORF">NHX12_024617</name>
</gene>
<evidence type="ECO:0000256" key="3">
    <source>
        <dbReference type="ARBA" id="ARBA00022833"/>
    </source>
</evidence>
<evidence type="ECO:0000256" key="2">
    <source>
        <dbReference type="ARBA" id="ARBA00022771"/>
    </source>
</evidence>
<dbReference type="InterPro" id="IPR038545">
    <property type="entry name" value="Znf_DBF_sf"/>
</dbReference>
<keyword evidence="2 4" id="KW-0863">Zinc-finger</keyword>
<name>A0A9Q0EIJ2_9TELE</name>
<dbReference type="OrthoDB" id="21380at2759"/>
<feature type="region of interest" description="Disordered" evidence="5">
    <location>
        <begin position="59"/>
        <end position="112"/>
    </location>
</feature>
<feature type="compositionally biased region" description="Basic and acidic residues" evidence="5">
    <location>
        <begin position="172"/>
        <end position="189"/>
    </location>
</feature>
<protein>
    <recommendedName>
        <fullName evidence="6">DBF4-type domain-containing protein</fullName>
    </recommendedName>
</protein>
<dbReference type="EMBL" id="JANIIK010000040">
    <property type="protein sequence ID" value="KAJ3607566.1"/>
    <property type="molecule type" value="Genomic_DNA"/>
</dbReference>
<feature type="domain" description="DBF4-type" evidence="6">
    <location>
        <begin position="210"/>
        <end position="259"/>
    </location>
</feature>
<dbReference type="Proteomes" id="UP001148018">
    <property type="component" value="Unassembled WGS sequence"/>
</dbReference>
<keyword evidence="3" id="KW-0862">Zinc</keyword>
<dbReference type="InterPro" id="IPR036420">
    <property type="entry name" value="BRCT_dom_sf"/>
</dbReference>
<dbReference type="PANTHER" id="PTHR15375:SF24">
    <property type="entry name" value="PROTEIN DBF4 HOMOLOG B"/>
    <property type="match status" value="1"/>
</dbReference>
<dbReference type="GO" id="GO:0031431">
    <property type="term" value="C:Dbf4-dependent protein kinase complex"/>
    <property type="evidence" value="ECO:0007669"/>
    <property type="project" value="TreeGrafter"/>
</dbReference>
<reference evidence="7" key="1">
    <citation type="submission" date="2022-07" db="EMBL/GenBank/DDBJ databases">
        <title>Chromosome-level genome of Muraenolepis orangiensis.</title>
        <authorList>
            <person name="Kim J."/>
        </authorList>
    </citation>
    <scope>NUCLEOTIDE SEQUENCE</scope>
    <source>
        <strain evidence="7">KU_S4_2022</strain>
        <tissue evidence="7">Muscle</tissue>
    </source>
</reference>
<dbReference type="GO" id="GO:0043539">
    <property type="term" value="F:protein serine/threonine kinase activator activity"/>
    <property type="evidence" value="ECO:0007669"/>
    <property type="project" value="TreeGrafter"/>
</dbReference>
<evidence type="ECO:0000313" key="8">
    <source>
        <dbReference type="Proteomes" id="UP001148018"/>
    </source>
</evidence>
<dbReference type="AlphaFoldDB" id="A0A9Q0EIJ2"/>
<dbReference type="GO" id="GO:0008270">
    <property type="term" value="F:zinc ion binding"/>
    <property type="evidence" value="ECO:0007669"/>
    <property type="project" value="UniProtKB-KW"/>
</dbReference>
<dbReference type="Pfam" id="PF07535">
    <property type="entry name" value="zf-DBF"/>
    <property type="match status" value="1"/>
</dbReference>
<dbReference type="FunFam" id="6.10.250.3410:FF:000001">
    <property type="entry name" value="Protein DBF4 homolog A"/>
    <property type="match status" value="1"/>
</dbReference>
<evidence type="ECO:0000256" key="5">
    <source>
        <dbReference type="SAM" id="MobiDB-lite"/>
    </source>
</evidence>
<accession>A0A9Q0EIJ2</accession>
<comment type="caution">
    <text evidence="7">The sequence shown here is derived from an EMBL/GenBank/DDBJ whole genome shotgun (WGS) entry which is preliminary data.</text>
</comment>
<evidence type="ECO:0000259" key="6">
    <source>
        <dbReference type="PROSITE" id="PS51265"/>
    </source>
</evidence>
<feature type="region of interest" description="Disordered" evidence="5">
    <location>
        <begin position="160"/>
        <end position="207"/>
    </location>
</feature>
<dbReference type="SMART" id="SM00586">
    <property type="entry name" value="ZnF_DBF"/>
    <property type="match status" value="1"/>
</dbReference>
<dbReference type="InterPro" id="IPR006572">
    <property type="entry name" value="Znf_DBF"/>
</dbReference>
<evidence type="ECO:0000256" key="4">
    <source>
        <dbReference type="PROSITE-ProRule" id="PRU00600"/>
    </source>
</evidence>
<feature type="region of interest" description="Disordered" evidence="5">
    <location>
        <begin position="367"/>
        <end position="429"/>
    </location>
</feature>
<keyword evidence="1" id="KW-0479">Metal-binding</keyword>
<dbReference type="InterPro" id="IPR051590">
    <property type="entry name" value="Replication_Regulatory_Kinase"/>
</dbReference>
<sequence length="750" mass="80466">MGGGLLGVLPPGEKRLTGKSFYLDNVKRRPAALLVEAIFHLGGKVESFLHKDVTFVVSGSQEASTTEQKRQPAKKEASRGPEEANSPRDAVQDAKDKPWPTTPRPPPRPTLKNCSKVAVRVVKAACLKSPYLKVEDLSRKYKPLYVQSLSLPSICFSGRFGPFEPPPPPPPRPEKGPEPEDNCRTKEPNKVASGALSFPEPSRPPPGRALNKVQGYCECCLEAFSNQEQHLVSDKHRQFLQETSNYRELDQLVASLLPGFDPNPPQHTDPSLDSLPTSTCTAGLGTSDLLTLSDAEAEKAVTALLNPVATFDAAFQSHHAKPPPAEPANLASHQSSAPILAALLAAVRPPSPCMALPSLDPPTLTPCSPIRLPLNLEPPQPSPHVSDQSSPPVSDQPSPPVSDQPSPPVSDQPSPPVSDQPSDPYSQPPVLSPQGLDFCYILYSDPPELSPEMPILPRPTLKGTEVCGADLNPKACLVGIAEPVCCETSSAHALSVLCGDSFLPQMSPVVSDSKKRSWSTSPRGKPSKRRRLAFSLARLSFSTPEKDTSLDLPAHLNPACTRTDFSVDQACVKSDPPRDLSHDEPSALQPFLADYFSCEPVPPEGVQDATKQSFTSFHVPDATVLSHLGQGDQPPSLFSLNTPDCSFSIPTPLGSHHGQSSQCSHSLSAVCIESALVAGLSPSSSESEWDHELLSRLAPAGTTPADPLLSTRGRCGLDQELLQRPCTWTHNSSYESRLHSALQPSTGRVL</sequence>
<feature type="compositionally biased region" description="Basic and acidic residues" evidence="5">
    <location>
        <begin position="67"/>
        <end position="98"/>
    </location>
</feature>
<feature type="compositionally biased region" description="Pro residues" evidence="5">
    <location>
        <begin position="397"/>
        <end position="418"/>
    </location>
</feature>
<proteinExistence type="predicted"/>
<dbReference type="PROSITE" id="PS51265">
    <property type="entry name" value="ZF_DBF4"/>
    <property type="match status" value="1"/>
</dbReference>
<feature type="compositionally biased region" description="Pro residues" evidence="5">
    <location>
        <begin position="100"/>
        <end position="109"/>
    </location>
</feature>
<feature type="compositionally biased region" description="Low complexity" evidence="5">
    <location>
        <begin position="383"/>
        <end position="396"/>
    </location>
</feature>
<dbReference type="GO" id="GO:1901987">
    <property type="term" value="P:regulation of cell cycle phase transition"/>
    <property type="evidence" value="ECO:0007669"/>
    <property type="project" value="TreeGrafter"/>
</dbReference>
<keyword evidence="8" id="KW-1185">Reference proteome</keyword>
<feature type="region of interest" description="Disordered" evidence="5">
    <location>
        <begin position="508"/>
        <end position="529"/>
    </location>
</feature>
<evidence type="ECO:0000313" key="7">
    <source>
        <dbReference type="EMBL" id="KAJ3607566.1"/>
    </source>
</evidence>
<dbReference type="PANTHER" id="PTHR15375">
    <property type="entry name" value="ACTIVATOR OF S-PHASE KINASE-RELATED"/>
    <property type="match status" value="1"/>
</dbReference>
<organism evidence="7 8">
    <name type="scientific">Muraenolepis orangiensis</name>
    <name type="common">Patagonian moray cod</name>
    <dbReference type="NCBI Taxonomy" id="630683"/>
    <lineage>
        <taxon>Eukaryota</taxon>
        <taxon>Metazoa</taxon>
        <taxon>Chordata</taxon>
        <taxon>Craniata</taxon>
        <taxon>Vertebrata</taxon>
        <taxon>Euteleostomi</taxon>
        <taxon>Actinopterygii</taxon>
        <taxon>Neopterygii</taxon>
        <taxon>Teleostei</taxon>
        <taxon>Neoteleostei</taxon>
        <taxon>Acanthomorphata</taxon>
        <taxon>Zeiogadaria</taxon>
        <taxon>Gadariae</taxon>
        <taxon>Gadiformes</taxon>
        <taxon>Muraenolepidoidei</taxon>
        <taxon>Muraenolepididae</taxon>
        <taxon>Muraenolepis</taxon>
    </lineage>
</organism>
<dbReference type="GO" id="GO:0003676">
    <property type="term" value="F:nucleic acid binding"/>
    <property type="evidence" value="ECO:0007669"/>
    <property type="project" value="InterPro"/>
</dbReference>
<dbReference type="GO" id="GO:0010571">
    <property type="term" value="P:positive regulation of nuclear cell cycle DNA replication"/>
    <property type="evidence" value="ECO:0007669"/>
    <property type="project" value="TreeGrafter"/>
</dbReference>
<dbReference type="Gene3D" id="6.10.250.3410">
    <property type="entry name" value="DBF zinc finger"/>
    <property type="match status" value="1"/>
</dbReference>
<dbReference type="SUPFAM" id="SSF52113">
    <property type="entry name" value="BRCT domain"/>
    <property type="match status" value="1"/>
</dbReference>